<proteinExistence type="predicted"/>
<dbReference type="EMBL" id="FUKI01000092">
    <property type="protein sequence ID" value="SJM91387.1"/>
    <property type="molecule type" value="Genomic_DNA"/>
</dbReference>
<keyword evidence="1" id="KW-0472">Membrane</keyword>
<keyword evidence="1" id="KW-1133">Transmembrane helix</keyword>
<evidence type="ECO:0000313" key="2">
    <source>
        <dbReference type="EMBL" id="SJM91387.1"/>
    </source>
</evidence>
<feature type="transmembrane region" description="Helical" evidence="1">
    <location>
        <begin position="83"/>
        <end position="101"/>
    </location>
</feature>
<feature type="transmembrane region" description="Helical" evidence="1">
    <location>
        <begin position="116"/>
        <end position="132"/>
    </location>
</feature>
<accession>A0A1R4H5D9</accession>
<keyword evidence="3" id="KW-1185">Reference proteome</keyword>
<reference evidence="3" key="1">
    <citation type="submission" date="2017-02" db="EMBL/GenBank/DDBJ databases">
        <authorList>
            <person name="Daims H."/>
        </authorList>
    </citation>
    <scope>NUCLEOTIDE SEQUENCE [LARGE SCALE GENOMIC DNA]</scope>
</reference>
<evidence type="ECO:0000256" key="1">
    <source>
        <dbReference type="SAM" id="Phobius"/>
    </source>
</evidence>
<dbReference type="AlphaFoldDB" id="A0A1R4H5D9"/>
<organism evidence="2 3">
    <name type="scientific">Crenothrix polyspora</name>
    <dbReference type="NCBI Taxonomy" id="360316"/>
    <lineage>
        <taxon>Bacteria</taxon>
        <taxon>Pseudomonadati</taxon>
        <taxon>Pseudomonadota</taxon>
        <taxon>Gammaproteobacteria</taxon>
        <taxon>Methylococcales</taxon>
        <taxon>Crenotrichaceae</taxon>
        <taxon>Crenothrix</taxon>
    </lineage>
</organism>
<protein>
    <submittedName>
        <fullName evidence="2">Uncharacterized protein</fullName>
    </submittedName>
</protein>
<keyword evidence="1" id="KW-0812">Transmembrane</keyword>
<feature type="transmembrane region" description="Helical" evidence="1">
    <location>
        <begin position="20"/>
        <end position="39"/>
    </location>
</feature>
<feature type="transmembrane region" description="Helical" evidence="1">
    <location>
        <begin position="59"/>
        <end position="76"/>
    </location>
</feature>
<name>A0A1R4H5D9_9GAMM</name>
<dbReference type="Proteomes" id="UP000195667">
    <property type="component" value="Unassembled WGS sequence"/>
</dbReference>
<gene>
    <name evidence="2" type="ORF">CRENPOLYSF1_190057</name>
</gene>
<dbReference type="OrthoDB" id="5572905at2"/>
<sequence length="142" mass="16172">MRNISAIALQCAQYAIEANFYVSLLMMSVGSLLSLTENYSIFEFNVDLYGELANNLRSIMAYLALTEIMVFLFCFLTKQYQHFIFVGFFLIVMIGSVQFYGEINSIETDPNLDLCLLYAGLSHILFGTLAVYKNKRILESPK</sequence>
<dbReference type="RefSeq" id="WP_087142929.1">
    <property type="nucleotide sequence ID" value="NZ_FUKI01000092.1"/>
</dbReference>
<evidence type="ECO:0000313" key="3">
    <source>
        <dbReference type="Proteomes" id="UP000195667"/>
    </source>
</evidence>